<gene>
    <name evidence="3" type="ORF">SAMN02745973_00187</name>
</gene>
<evidence type="ECO:0000313" key="4">
    <source>
        <dbReference type="Proteomes" id="UP000196365"/>
    </source>
</evidence>
<dbReference type="NCBIfam" id="NF009150">
    <property type="entry name" value="PRK12497.1-3"/>
    <property type="match status" value="1"/>
</dbReference>
<dbReference type="NCBIfam" id="NF009154">
    <property type="entry name" value="PRK12497.3-3"/>
    <property type="match status" value="1"/>
</dbReference>
<dbReference type="InterPro" id="IPR011856">
    <property type="entry name" value="tRNA_endonuc-like_dom_sf"/>
</dbReference>
<dbReference type="GO" id="GO:0003676">
    <property type="term" value="F:nucleic acid binding"/>
    <property type="evidence" value="ECO:0007669"/>
    <property type="project" value="InterPro"/>
</dbReference>
<dbReference type="PANTHER" id="PTHR34039">
    <property type="entry name" value="UPF0102 PROTEIN YRAN"/>
    <property type="match status" value="1"/>
</dbReference>
<dbReference type="Proteomes" id="UP000196365">
    <property type="component" value="Unassembled WGS sequence"/>
</dbReference>
<keyword evidence="3" id="KW-0255">Endonuclease</keyword>
<dbReference type="AlphaFoldDB" id="A0A1T4JX90"/>
<dbReference type="NCBIfam" id="TIGR00252">
    <property type="entry name" value="YraN family protein"/>
    <property type="match status" value="1"/>
</dbReference>
<sequence length="121" mass="14279">MDNHIKIGKMGEREAAKFLKKKGYHIIQSNFRCRFGEIDLIARHKDTLVFIEVKTRKNNLYGTPGQAVNKTKQKKIVKTALYYLKRNDLYDENVRFDIVEVWQHDHKVKSIHVISNAFFIS</sequence>
<dbReference type="PANTHER" id="PTHR34039:SF1">
    <property type="entry name" value="UPF0102 PROTEIN YRAN"/>
    <property type="match status" value="1"/>
</dbReference>
<dbReference type="GO" id="GO:0004519">
    <property type="term" value="F:endonuclease activity"/>
    <property type="evidence" value="ECO:0007669"/>
    <property type="project" value="UniProtKB-KW"/>
</dbReference>
<dbReference type="RefSeq" id="WP_087677633.1">
    <property type="nucleotide sequence ID" value="NZ_FUWV01000001.1"/>
</dbReference>
<dbReference type="InterPro" id="IPR003509">
    <property type="entry name" value="UPF0102_YraN-like"/>
</dbReference>
<keyword evidence="3" id="KW-0378">Hydrolase</keyword>
<comment type="similarity">
    <text evidence="1 2">Belongs to the UPF0102 family.</text>
</comment>
<dbReference type="OrthoDB" id="9802516at2"/>
<name>A0A1T4JX90_9FIRM</name>
<dbReference type="InterPro" id="IPR011335">
    <property type="entry name" value="Restrct_endonuc-II-like"/>
</dbReference>
<reference evidence="3 4" key="1">
    <citation type="submission" date="2017-02" db="EMBL/GenBank/DDBJ databases">
        <authorList>
            <person name="Peterson S.W."/>
        </authorList>
    </citation>
    <scope>NUCLEOTIDE SEQUENCE [LARGE SCALE GENOMIC DNA]</scope>
    <source>
        <strain evidence="3 4">DSM 15102</strain>
    </source>
</reference>
<dbReference type="CDD" id="cd20736">
    <property type="entry name" value="PoNe_Nuclease"/>
    <property type="match status" value="1"/>
</dbReference>
<evidence type="ECO:0000313" key="3">
    <source>
        <dbReference type="EMBL" id="SJZ34872.1"/>
    </source>
</evidence>
<keyword evidence="4" id="KW-1185">Reference proteome</keyword>
<dbReference type="HAMAP" id="MF_00048">
    <property type="entry name" value="UPF0102"/>
    <property type="match status" value="1"/>
</dbReference>
<protein>
    <recommendedName>
        <fullName evidence="2">UPF0102 protein SAMN02745973_00187</fullName>
    </recommendedName>
</protein>
<dbReference type="Gene3D" id="3.40.1350.10">
    <property type="match status" value="1"/>
</dbReference>
<evidence type="ECO:0000256" key="1">
    <source>
        <dbReference type="ARBA" id="ARBA00006738"/>
    </source>
</evidence>
<dbReference type="SUPFAM" id="SSF52980">
    <property type="entry name" value="Restriction endonuclease-like"/>
    <property type="match status" value="1"/>
</dbReference>
<keyword evidence="3" id="KW-0540">Nuclease</keyword>
<accession>A0A1T4JX90</accession>
<evidence type="ECO:0000256" key="2">
    <source>
        <dbReference type="HAMAP-Rule" id="MF_00048"/>
    </source>
</evidence>
<proteinExistence type="inferred from homology"/>
<dbReference type="EMBL" id="FUWV01000001">
    <property type="protein sequence ID" value="SJZ34872.1"/>
    <property type="molecule type" value="Genomic_DNA"/>
</dbReference>
<organism evidence="3 4">
    <name type="scientific">Garciella nitratireducens DSM 15102</name>
    <dbReference type="NCBI Taxonomy" id="1121911"/>
    <lineage>
        <taxon>Bacteria</taxon>
        <taxon>Bacillati</taxon>
        <taxon>Bacillota</taxon>
        <taxon>Clostridia</taxon>
        <taxon>Eubacteriales</taxon>
        <taxon>Eubacteriaceae</taxon>
        <taxon>Garciella</taxon>
    </lineage>
</organism>
<dbReference type="Pfam" id="PF02021">
    <property type="entry name" value="UPF0102"/>
    <property type="match status" value="1"/>
</dbReference>